<protein>
    <submittedName>
        <fullName evidence="4">Uncharacterized protein</fullName>
    </submittedName>
</protein>
<feature type="region of interest" description="Disordered" evidence="3">
    <location>
        <begin position="91"/>
        <end position="199"/>
    </location>
</feature>
<dbReference type="InterPro" id="IPR033891">
    <property type="entry name" value="TTC38"/>
</dbReference>
<evidence type="ECO:0000313" key="4">
    <source>
        <dbReference type="EMBL" id="CAE0722035.1"/>
    </source>
</evidence>
<evidence type="ECO:0000256" key="2">
    <source>
        <dbReference type="ARBA" id="ARBA00022803"/>
    </source>
</evidence>
<sequence length="1006" mass="107305">MATVLSNSMSVSVPSSKTAIAMIAISRSCRNGNINGRNRFSPSRCGGSIGYTHTHRYRYSTIASAGASTVPSTRKGYGSNARCNHNPRYKHSHNHRCNHNHNHRRGILSLPSTSLPLSLPTSTTASSSSSRHLFFSTTSSSLEEEENARRNAENAGRQQQRLAEASLSRARNSTSPLLSASGGGDPLSRAPAGLPPGARIHSDFFGEPVTFLDGQSSASSTSADTASPSPDIAPAVASLDGFLIGIVSRGKAFTGGGEEQGISAQAYHSAALAWSDLIRHASVWNGDDACCPMLVHAAVAPVLAQSGAAYVRHLDRVLEHVDLGVDNGNTTVSLMQLAEKAVAAIQSNDNGNDKDNNNDRSVPPLTPREITHLTALGCLLRNDHRRAMLVLYRHVQVCPGDALALSLLLDVCHTVGDTGIAMRGAAAVAAYWSERGGGMIRPSGHGAVAGLIAVGLAVGGRTAEAEALAIEHAGSKRSLAAGVATWAMAHVLDSGGRTAEGVSACANLDGSERYEDCGFLGFDAVLAGYGVRFALDREDRGGRSRGSAALRLYDTHYGAVLEGSGYSNANASSGHDKPHQRAPIGWRRSRFEASNRAQELMAEVFGKEQRSVYERESSNAGANNQNENNENERNGNGVGNENENNNEQQASSSYTTMSYGDTTTNGNNNNNNNNNNGIDTHDHDHNDAIDIGAIDDDWKYSMEDVLTWLPPSPQFLSDATLLMLRFTLNGTLSCSNHRWEHLRNAWSIHLEIEANNRCTMERGGDGNGDEDDDDDNPEPGSVDLTFYPLACAAASLVAEPGVVGELPGAGGRLQAGLHKMGRLLDLGAVDVDVDNSSSNGNGNDNAVSTNSNNNNNYLSTVLFKDIVADKEPDFWLPVVEEAEREEWKTVLKLLSSATDGIYDPTGEDDHDITKATLDGSNGAFGWEFDVRPFLEHAVVYAACKCGDYQSLSIARSICSRGVTLRSNSPEEWWRYSIVLGLLGDETASEDALNASHSFGGGQGSRL</sequence>
<proteinExistence type="predicted"/>
<feature type="region of interest" description="Disordered" evidence="3">
    <location>
        <begin position="346"/>
        <end position="366"/>
    </location>
</feature>
<gene>
    <name evidence="4" type="ORF">PAUS00366_LOCUS14790</name>
</gene>
<feature type="compositionally biased region" description="Polar residues" evidence="3">
    <location>
        <begin position="169"/>
        <end position="178"/>
    </location>
</feature>
<feature type="region of interest" description="Disordered" evidence="3">
    <location>
        <begin position="611"/>
        <end position="681"/>
    </location>
</feature>
<evidence type="ECO:0000256" key="1">
    <source>
        <dbReference type="ARBA" id="ARBA00022737"/>
    </source>
</evidence>
<dbReference type="AlphaFoldDB" id="A0A7S4ANW5"/>
<dbReference type="EMBL" id="HBIX01021049">
    <property type="protein sequence ID" value="CAE0722035.1"/>
    <property type="molecule type" value="Transcribed_RNA"/>
</dbReference>
<dbReference type="PANTHER" id="PTHR16263">
    <property type="entry name" value="TETRATRICOPEPTIDE REPEAT PROTEIN 38"/>
    <property type="match status" value="1"/>
</dbReference>
<accession>A0A7S4ANW5</accession>
<keyword evidence="1" id="KW-0677">Repeat</keyword>
<evidence type="ECO:0000256" key="3">
    <source>
        <dbReference type="SAM" id="MobiDB-lite"/>
    </source>
</evidence>
<feature type="compositionally biased region" description="Low complexity" evidence="3">
    <location>
        <begin position="639"/>
        <end position="653"/>
    </location>
</feature>
<feature type="compositionally biased region" description="Low complexity" evidence="3">
    <location>
        <begin position="108"/>
        <end position="141"/>
    </location>
</feature>
<keyword evidence="2" id="KW-0802">TPR repeat</keyword>
<organism evidence="4">
    <name type="scientific">Pseudo-nitzschia australis</name>
    <dbReference type="NCBI Taxonomy" id="44445"/>
    <lineage>
        <taxon>Eukaryota</taxon>
        <taxon>Sar</taxon>
        <taxon>Stramenopiles</taxon>
        <taxon>Ochrophyta</taxon>
        <taxon>Bacillariophyta</taxon>
        <taxon>Bacillariophyceae</taxon>
        <taxon>Bacillariophycidae</taxon>
        <taxon>Bacillariales</taxon>
        <taxon>Bacillariaceae</taxon>
        <taxon>Pseudo-nitzschia</taxon>
    </lineage>
</organism>
<feature type="compositionally biased region" description="Acidic residues" evidence="3">
    <location>
        <begin position="767"/>
        <end position="777"/>
    </location>
</feature>
<name>A0A7S4ANW5_9STRA</name>
<feature type="compositionally biased region" description="Low complexity" evidence="3">
    <location>
        <begin position="660"/>
        <end position="678"/>
    </location>
</feature>
<feature type="region of interest" description="Disordered" evidence="3">
    <location>
        <begin position="760"/>
        <end position="781"/>
    </location>
</feature>
<feature type="compositionally biased region" description="Basic residues" evidence="3">
    <location>
        <begin position="91"/>
        <end position="106"/>
    </location>
</feature>
<reference evidence="4" key="1">
    <citation type="submission" date="2021-01" db="EMBL/GenBank/DDBJ databases">
        <authorList>
            <person name="Corre E."/>
            <person name="Pelletier E."/>
            <person name="Niang G."/>
            <person name="Scheremetjew M."/>
            <person name="Finn R."/>
            <person name="Kale V."/>
            <person name="Holt S."/>
            <person name="Cochrane G."/>
            <person name="Meng A."/>
            <person name="Brown T."/>
            <person name="Cohen L."/>
        </authorList>
    </citation>
    <scope>NUCLEOTIDE SEQUENCE</scope>
    <source>
        <strain evidence="4">10249 10 AB</strain>
    </source>
</reference>
<feature type="compositionally biased region" description="Low complexity" evidence="3">
    <location>
        <begin position="618"/>
        <end position="628"/>
    </location>
</feature>
<dbReference type="PANTHER" id="PTHR16263:SF4">
    <property type="entry name" value="TETRATRICOPEPTIDE REPEAT PROTEIN 38"/>
    <property type="match status" value="1"/>
</dbReference>